<reference evidence="1 2" key="1">
    <citation type="journal article" date="2014" name="Genome Announc.">
        <title>Genome Sequence and Methylome of Soil Bacterium Gemmatirosa kalamazoonensis KBS708T, a Member of the Rarely Cultivated Gemmatimonadetes Phylum.</title>
        <authorList>
            <person name="Debruyn J.M."/>
            <person name="Radosevich M."/>
            <person name="Wommack K.E."/>
            <person name="Polson S.W."/>
            <person name="Hauser L.J."/>
            <person name="Fawaz M.N."/>
            <person name="Korlach J."/>
            <person name="Tsai Y.C."/>
        </authorList>
    </citation>
    <scope>NUCLEOTIDE SEQUENCE [LARGE SCALE GENOMIC DNA]</scope>
    <source>
        <strain evidence="1 2">KBS708</strain>
    </source>
</reference>
<dbReference type="HOGENOM" id="CLU_1545411_0_0_0"/>
<proteinExistence type="predicted"/>
<evidence type="ECO:0000313" key="1">
    <source>
        <dbReference type="EMBL" id="AHG88130.1"/>
    </source>
</evidence>
<organism evidence="1 2">
    <name type="scientific">Gemmatirosa kalamazoonensis</name>
    <dbReference type="NCBI Taxonomy" id="861299"/>
    <lineage>
        <taxon>Bacteria</taxon>
        <taxon>Pseudomonadati</taxon>
        <taxon>Gemmatimonadota</taxon>
        <taxon>Gemmatimonadia</taxon>
        <taxon>Gemmatimonadales</taxon>
        <taxon>Gemmatimonadaceae</taxon>
        <taxon>Gemmatirosa</taxon>
    </lineage>
</organism>
<evidence type="ECO:0000313" key="2">
    <source>
        <dbReference type="Proteomes" id="UP000019151"/>
    </source>
</evidence>
<protein>
    <submittedName>
        <fullName evidence="1">Uncharacterized protein</fullName>
    </submittedName>
</protein>
<dbReference type="EMBL" id="CP007128">
    <property type="protein sequence ID" value="AHG88130.1"/>
    <property type="molecule type" value="Genomic_DNA"/>
</dbReference>
<sequence>MTDSDYLAAVEHELTRVGLSLAELPGLAMASDAREPFLARLRTLPPGAGWRDVFPDLPPDWREWDALPRYRPLGAYDYAEPPAGPAVHIQWPDRDGDAGRLDTLVAAARAVGWPVYGAGLIPITNAAWPTMDALVVLTRGTEEDTLGKFVEWLEAWSDASLAAIPRRGTEQYR</sequence>
<keyword evidence="2" id="KW-1185">Reference proteome</keyword>
<dbReference type="Proteomes" id="UP000019151">
    <property type="component" value="Chromosome"/>
</dbReference>
<accession>W0RCT0</accession>
<dbReference type="RefSeq" id="WP_025409674.1">
    <property type="nucleotide sequence ID" value="NZ_CP007128.1"/>
</dbReference>
<dbReference type="STRING" id="861299.J421_0593"/>
<dbReference type="AlphaFoldDB" id="W0RCT0"/>
<name>W0RCT0_9BACT</name>
<dbReference type="InParanoid" id="W0RCT0"/>
<dbReference type="OrthoDB" id="9887658at2"/>
<dbReference type="KEGG" id="gba:J421_0593"/>
<dbReference type="eggNOG" id="ENOG502ZVM6">
    <property type="taxonomic scope" value="Bacteria"/>
</dbReference>
<gene>
    <name evidence="1" type="ORF">J421_0593</name>
</gene>